<proteinExistence type="predicted"/>
<name>F0WZU8_9STRA</name>
<reference evidence="1" key="2">
    <citation type="submission" date="2011-02" db="EMBL/GenBank/DDBJ databases">
        <authorList>
            <person name="MacLean D."/>
        </authorList>
    </citation>
    <scope>NUCLEOTIDE SEQUENCE</scope>
</reference>
<gene>
    <name evidence="1" type="primary">AlNc14C443G11689</name>
    <name evidence="1" type="ORF">ALNC14_131690</name>
</gene>
<dbReference type="AlphaFoldDB" id="F0WZU8"/>
<accession>F0WZU8</accession>
<reference evidence="1" key="1">
    <citation type="journal article" date="2011" name="PLoS Biol.">
        <title>Gene gain and loss during evolution of obligate parasitism in the white rust pathogen of Arabidopsis thaliana.</title>
        <authorList>
            <person name="Kemen E."/>
            <person name="Gardiner A."/>
            <person name="Schultz-Larsen T."/>
            <person name="Kemen A.C."/>
            <person name="Balmuth A.L."/>
            <person name="Robert-Seilaniantz A."/>
            <person name="Bailey K."/>
            <person name="Holub E."/>
            <person name="Studholme D.J."/>
            <person name="Maclean D."/>
            <person name="Jones J.D."/>
        </authorList>
    </citation>
    <scope>NUCLEOTIDE SEQUENCE</scope>
</reference>
<dbReference type="HOGENOM" id="CLU_2488076_0_0_1"/>
<protein>
    <submittedName>
        <fullName evidence="1">AlNc14C443G11689 protein</fullName>
    </submittedName>
</protein>
<evidence type="ECO:0000313" key="1">
    <source>
        <dbReference type="EMBL" id="CCA27025.1"/>
    </source>
</evidence>
<sequence>MCIRALHRLYTTIFSGKYRTTSFSFQLFEEPRCFRATYSYTYYIVTNLDLASRWCGGLQVRIAVLYKGICTRAKSEKRSQTYPYRGV</sequence>
<organism evidence="1">
    <name type="scientific">Albugo laibachii Nc14</name>
    <dbReference type="NCBI Taxonomy" id="890382"/>
    <lineage>
        <taxon>Eukaryota</taxon>
        <taxon>Sar</taxon>
        <taxon>Stramenopiles</taxon>
        <taxon>Oomycota</taxon>
        <taxon>Peronosporomycetes</taxon>
        <taxon>Albuginales</taxon>
        <taxon>Albuginaceae</taxon>
        <taxon>Albugo</taxon>
    </lineage>
</organism>
<dbReference type="EMBL" id="FR824486">
    <property type="protein sequence ID" value="CCA27025.1"/>
    <property type="molecule type" value="Genomic_DNA"/>
</dbReference>